<dbReference type="InterPro" id="IPR016181">
    <property type="entry name" value="Acyl_CoA_acyltransferase"/>
</dbReference>
<dbReference type="AlphaFoldDB" id="A0A2M6ZFT7"/>
<dbReference type="PROSITE" id="PS51186">
    <property type="entry name" value="GNAT"/>
    <property type="match status" value="1"/>
</dbReference>
<reference evidence="3" key="1">
    <citation type="submission" date="2017-09" db="EMBL/GenBank/DDBJ databases">
        <title>Depth-based differentiation of microbial function through sediment-hosted aquifers and enrichment of novel symbionts in the deep terrestrial subsurface.</title>
        <authorList>
            <person name="Probst A.J."/>
            <person name="Ladd B."/>
            <person name="Jarett J.K."/>
            <person name="Geller-Mcgrath D.E."/>
            <person name="Sieber C.M.K."/>
            <person name="Emerson J.B."/>
            <person name="Anantharaman K."/>
            <person name="Thomas B.C."/>
            <person name="Malmstrom R."/>
            <person name="Stieglmeier M."/>
            <person name="Klingl A."/>
            <person name="Woyke T."/>
            <person name="Ryan C.M."/>
            <person name="Banfield J.F."/>
        </authorList>
    </citation>
    <scope>NUCLEOTIDE SEQUENCE [LARGE SCALE GENOMIC DNA]</scope>
</reference>
<gene>
    <name evidence="2" type="ORF">COS91_05460</name>
</gene>
<evidence type="ECO:0000259" key="1">
    <source>
        <dbReference type="PROSITE" id="PS51186"/>
    </source>
</evidence>
<organism evidence="2 3">
    <name type="scientific">Candidatus Desantisbacteria bacterium CG07_land_8_20_14_0_80_39_15</name>
    <dbReference type="NCBI Taxonomy" id="1974549"/>
    <lineage>
        <taxon>Bacteria</taxon>
        <taxon>Candidatus Desantisiibacteriota</taxon>
    </lineage>
</organism>
<feature type="domain" description="N-acetyltransferase" evidence="1">
    <location>
        <begin position="3"/>
        <end position="146"/>
    </location>
</feature>
<protein>
    <recommendedName>
        <fullName evidence="1">N-acetyltransferase domain-containing protein</fullName>
    </recommendedName>
</protein>
<evidence type="ECO:0000313" key="2">
    <source>
        <dbReference type="EMBL" id="PIU51249.1"/>
    </source>
</evidence>
<dbReference type="SUPFAM" id="SSF55729">
    <property type="entry name" value="Acyl-CoA N-acyltransferases (Nat)"/>
    <property type="match status" value="1"/>
</dbReference>
<dbReference type="InterPro" id="IPR000182">
    <property type="entry name" value="GNAT_dom"/>
</dbReference>
<dbReference type="EMBL" id="PEWN01000086">
    <property type="protein sequence ID" value="PIU51249.1"/>
    <property type="molecule type" value="Genomic_DNA"/>
</dbReference>
<dbReference type="Proteomes" id="UP000229227">
    <property type="component" value="Unassembled WGS sequence"/>
</dbReference>
<dbReference type="GO" id="GO:0030649">
    <property type="term" value="P:aminoglycoside antibiotic catabolic process"/>
    <property type="evidence" value="ECO:0007669"/>
    <property type="project" value="TreeGrafter"/>
</dbReference>
<proteinExistence type="predicted"/>
<dbReference type="PANTHER" id="PTHR37817">
    <property type="entry name" value="N-ACETYLTRANSFERASE EIS"/>
    <property type="match status" value="1"/>
</dbReference>
<dbReference type="CDD" id="cd04301">
    <property type="entry name" value="NAT_SF"/>
    <property type="match status" value="1"/>
</dbReference>
<sequence length="365" mass="41784">MIDGPRPAMEEEYDDLMRLLERSYKKTREFFQDNYPQVWKRENVDFKNRFIIKKDGKMVSHVGLIPLNLIVDEKTIKAGGIGDVGTDPDFRGSGFMNELLKYTIMKTKESGFPISVLWGDRQRYGIYGWEWTGAKLTTLLTKRNLQKLNLKQKVDVKKYAGDIADLQKIMEIHEAEPLRVERNEKTYKLLLGKPGQEVWLGKGKDGLAYLVISGGEKEKFVIERGGSPLTFFALASDVLEKAHAENLRIVQGNNLTPLTDLLLKVCHSWTVEPLTMLKIMDLDSTLKQFGVDTCGIKFKMTEEPEDKFKPTKLSGNEIALPEQAMVRLLFDPVKPSRNFSIEPELTKILDSLFPLNFYVWQLDSV</sequence>
<dbReference type="Gene3D" id="3.40.630.30">
    <property type="match status" value="1"/>
</dbReference>
<dbReference type="InterPro" id="IPR051554">
    <property type="entry name" value="Acetyltransferase_Eis"/>
</dbReference>
<dbReference type="GO" id="GO:0034069">
    <property type="term" value="F:aminoglycoside N-acetyltransferase activity"/>
    <property type="evidence" value="ECO:0007669"/>
    <property type="project" value="TreeGrafter"/>
</dbReference>
<name>A0A2M6ZFT7_9BACT</name>
<comment type="caution">
    <text evidence="2">The sequence shown here is derived from an EMBL/GenBank/DDBJ whole genome shotgun (WGS) entry which is preliminary data.</text>
</comment>
<accession>A0A2M6ZFT7</accession>
<evidence type="ECO:0000313" key="3">
    <source>
        <dbReference type="Proteomes" id="UP000229227"/>
    </source>
</evidence>
<dbReference type="PANTHER" id="PTHR37817:SF1">
    <property type="entry name" value="N-ACETYLTRANSFERASE EIS"/>
    <property type="match status" value="1"/>
</dbReference>
<dbReference type="Pfam" id="PF13527">
    <property type="entry name" value="Acetyltransf_9"/>
    <property type="match status" value="1"/>
</dbReference>